<proteinExistence type="predicted"/>
<evidence type="ECO:0000256" key="1">
    <source>
        <dbReference type="SAM" id="MobiDB-lite"/>
    </source>
</evidence>
<keyword evidence="3" id="KW-1185">Reference proteome</keyword>
<dbReference type="Proteomes" id="UP000644660">
    <property type="component" value="Unassembled WGS sequence"/>
</dbReference>
<organism evidence="2 3">
    <name type="scientific">Maudiozyma barnettii</name>
    <dbReference type="NCBI Taxonomy" id="61262"/>
    <lineage>
        <taxon>Eukaryota</taxon>
        <taxon>Fungi</taxon>
        <taxon>Dikarya</taxon>
        <taxon>Ascomycota</taxon>
        <taxon>Saccharomycotina</taxon>
        <taxon>Saccharomycetes</taxon>
        <taxon>Saccharomycetales</taxon>
        <taxon>Saccharomycetaceae</taxon>
        <taxon>Maudiozyma</taxon>
    </lineage>
</organism>
<protein>
    <submittedName>
        <fullName evidence="2">Uncharacterized protein</fullName>
    </submittedName>
</protein>
<feature type="region of interest" description="Disordered" evidence="1">
    <location>
        <begin position="262"/>
        <end position="281"/>
    </location>
</feature>
<comment type="caution">
    <text evidence="2">The sequence shown here is derived from an EMBL/GenBank/DDBJ whole genome shotgun (WGS) entry which is preliminary data.</text>
</comment>
<evidence type="ECO:0000313" key="2">
    <source>
        <dbReference type="EMBL" id="CAB4257170.1"/>
    </source>
</evidence>
<name>A0A8H2VKS1_9SACH</name>
<gene>
    <name evidence="2" type="ORF">KABA2_13S04532</name>
</gene>
<dbReference type="EMBL" id="CAEFZW010000013">
    <property type="protein sequence ID" value="CAB4257170.1"/>
    <property type="molecule type" value="Genomic_DNA"/>
</dbReference>
<evidence type="ECO:0000313" key="3">
    <source>
        <dbReference type="Proteomes" id="UP000644660"/>
    </source>
</evidence>
<reference evidence="2 3" key="1">
    <citation type="submission" date="2020-05" db="EMBL/GenBank/DDBJ databases">
        <authorList>
            <person name="Casaregola S."/>
            <person name="Devillers H."/>
            <person name="Grondin C."/>
        </authorList>
    </citation>
    <scope>NUCLEOTIDE SEQUENCE [LARGE SCALE GENOMIC DNA]</scope>
    <source>
        <strain evidence="2 3">CLIB 1767</strain>
    </source>
</reference>
<sequence>MEDENCSECFIFDKYLENKGTIEPVERQINDLSFDSLGDTKYIPMTKHYFSNCKSCNSGCSNRNVFFLGKQQIIYEDYDDNGNFFEILQLELVNRNTAVKYLEQTRHINGNSSSRIFGRSNFQETGRIYPDIPTSIANSEGSMKTIFSDSDVSDIAVTPNTKVSYSSLPQNTSTLKTSIQKSYYTTILEIFPKLLNKCNLLSLSDNPKVKGKNIFHSDIQSLQLQHPRNKIKTITFKNKTNTSVKDSWTTVLENIMPKFQSKTAKNSHKNDNAELKQTYYG</sequence>
<dbReference type="RefSeq" id="XP_041409014.1">
    <property type="nucleotide sequence ID" value="XM_041553080.1"/>
</dbReference>
<dbReference type="AlphaFoldDB" id="A0A8H2VKS1"/>
<dbReference type="GeneID" id="64860279"/>
<accession>A0A8H2VKS1</accession>